<keyword evidence="1" id="KW-0472">Membrane</keyword>
<organism evidence="2 3">
    <name type="scientific">Trametes pubescens</name>
    <name type="common">White-rot fungus</name>
    <dbReference type="NCBI Taxonomy" id="154538"/>
    <lineage>
        <taxon>Eukaryota</taxon>
        <taxon>Fungi</taxon>
        <taxon>Dikarya</taxon>
        <taxon>Basidiomycota</taxon>
        <taxon>Agaricomycotina</taxon>
        <taxon>Agaricomycetes</taxon>
        <taxon>Polyporales</taxon>
        <taxon>Polyporaceae</taxon>
        <taxon>Trametes</taxon>
    </lineage>
</organism>
<feature type="transmembrane region" description="Helical" evidence="1">
    <location>
        <begin position="46"/>
        <end position="64"/>
    </location>
</feature>
<dbReference type="OrthoDB" id="201504at2759"/>
<sequence length="357" mass="41141">MAPLPLTIYRGISPSFQWPIKFCLYNSAAAFILSIITGNVSQVDRVWTFLPTIYTAYFALLPLWPSKPHLFFWPYVPETIDPAVSQNYSPRALLMFGLVFIWMCRLSYNTWRRGLFNLNDEDYRWAILRQKIPAWLFQVINLVFIAFIQNVILFLLGIPTQIAAVQQPSALSTSDYILATLALVDIATEFVADNQQYSFQTYKRLGIHEKNEWPGARIKWTPADAKRGFVTRGLWAWSRHPNFFCEQSFWVIINLFPLLAPESPRLAPSSLQSITPIWPLIPSIVLCSLFFSSTRFTESISISKYPEGYRAYQSRVAMFAPFLTPVWGLLLQLQGKKEKVDRLVYGQDVSEAQKKLQ</sequence>
<accession>A0A1M2V2N6</accession>
<protein>
    <recommendedName>
        <fullName evidence="4">Steroid 5-alpha reductase C-terminal domain-containing protein</fullName>
    </recommendedName>
</protein>
<evidence type="ECO:0000313" key="2">
    <source>
        <dbReference type="EMBL" id="OJT01796.1"/>
    </source>
</evidence>
<keyword evidence="1" id="KW-1133">Transmembrane helix</keyword>
<dbReference type="PANTHER" id="PTHR32251:SF23">
    <property type="entry name" value="3-OXO-5-ALPHA-STEROID 4-DEHYDROGENASE (DUF1295)"/>
    <property type="match status" value="1"/>
</dbReference>
<reference evidence="2 3" key="1">
    <citation type="submission" date="2016-10" db="EMBL/GenBank/DDBJ databases">
        <title>Genome sequence of the basidiomycete white-rot fungus Trametes pubescens.</title>
        <authorList>
            <person name="Makela M.R."/>
            <person name="Granchi Z."/>
            <person name="Peng M."/>
            <person name="De Vries R.P."/>
            <person name="Grigoriev I."/>
            <person name="Riley R."/>
            <person name="Hilden K."/>
        </authorList>
    </citation>
    <scope>NUCLEOTIDE SEQUENCE [LARGE SCALE GENOMIC DNA]</scope>
    <source>
        <strain evidence="2 3">FBCC735</strain>
    </source>
</reference>
<dbReference type="Proteomes" id="UP000184267">
    <property type="component" value="Unassembled WGS sequence"/>
</dbReference>
<dbReference type="PANTHER" id="PTHR32251">
    <property type="entry name" value="3-OXO-5-ALPHA-STEROID 4-DEHYDROGENASE"/>
    <property type="match status" value="1"/>
</dbReference>
<dbReference type="Gene3D" id="1.20.120.1630">
    <property type="match status" value="1"/>
</dbReference>
<keyword evidence="1" id="KW-0812">Transmembrane</keyword>
<dbReference type="OMA" id="WRKGGYQ"/>
<dbReference type="GO" id="GO:0016020">
    <property type="term" value="C:membrane"/>
    <property type="evidence" value="ECO:0007669"/>
    <property type="project" value="TreeGrafter"/>
</dbReference>
<feature type="transmembrane region" description="Helical" evidence="1">
    <location>
        <begin position="132"/>
        <end position="156"/>
    </location>
</feature>
<dbReference type="InterPro" id="IPR010721">
    <property type="entry name" value="UstE-like"/>
</dbReference>
<keyword evidence="3" id="KW-1185">Reference proteome</keyword>
<dbReference type="Pfam" id="PF06966">
    <property type="entry name" value="DUF1295"/>
    <property type="match status" value="1"/>
</dbReference>
<dbReference type="AlphaFoldDB" id="A0A1M2V2N6"/>
<feature type="transmembrane region" description="Helical" evidence="1">
    <location>
        <begin position="18"/>
        <end position="39"/>
    </location>
</feature>
<proteinExistence type="predicted"/>
<evidence type="ECO:0000313" key="3">
    <source>
        <dbReference type="Proteomes" id="UP000184267"/>
    </source>
</evidence>
<gene>
    <name evidence="2" type="ORF">TRAPUB_7852</name>
</gene>
<evidence type="ECO:0008006" key="4">
    <source>
        <dbReference type="Google" id="ProtNLM"/>
    </source>
</evidence>
<dbReference type="EMBL" id="MNAD01001723">
    <property type="protein sequence ID" value="OJT01796.1"/>
    <property type="molecule type" value="Genomic_DNA"/>
</dbReference>
<name>A0A1M2V2N6_TRAPU</name>
<evidence type="ECO:0000256" key="1">
    <source>
        <dbReference type="SAM" id="Phobius"/>
    </source>
</evidence>
<feature type="transmembrane region" description="Helical" evidence="1">
    <location>
        <begin position="92"/>
        <end position="111"/>
    </location>
</feature>
<comment type="caution">
    <text evidence="2">The sequence shown here is derived from an EMBL/GenBank/DDBJ whole genome shotgun (WGS) entry which is preliminary data.</text>
</comment>